<proteinExistence type="predicted"/>
<name>H1Y3Z0_9SPHI</name>
<organism evidence="2 3">
    <name type="scientific">Mucilaginibacter paludis DSM 18603</name>
    <dbReference type="NCBI Taxonomy" id="714943"/>
    <lineage>
        <taxon>Bacteria</taxon>
        <taxon>Pseudomonadati</taxon>
        <taxon>Bacteroidota</taxon>
        <taxon>Sphingobacteriia</taxon>
        <taxon>Sphingobacteriales</taxon>
        <taxon>Sphingobacteriaceae</taxon>
        <taxon>Mucilaginibacter</taxon>
    </lineage>
</organism>
<dbReference type="OrthoDB" id="9773047at2"/>
<dbReference type="InterPro" id="IPR001466">
    <property type="entry name" value="Beta-lactam-related"/>
</dbReference>
<dbReference type="eggNOG" id="COG1680">
    <property type="taxonomic scope" value="Bacteria"/>
</dbReference>
<dbReference type="RefSeq" id="WP_008513012.1">
    <property type="nucleotide sequence ID" value="NZ_CM001403.1"/>
</dbReference>
<keyword evidence="3" id="KW-1185">Reference proteome</keyword>
<dbReference type="Pfam" id="PF00144">
    <property type="entry name" value="Beta-lactamase"/>
    <property type="match status" value="1"/>
</dbReference>
<dbReference type="SUPFAM" id="SSF56601">
    <property type="entry name" value="beta-lactamase/transpeptidase-like"/>
    <property type="match status" value="1"/>
</dbReference>
<gene>
    <name evidence="2" type="ORF">Mucpa_6886</name>
</gene>
<protein>
    <submittedName>
        <fullName evidence="2">Beta-lactamase</fullName>
    </submittedName>
</protein>
<accession>H1Y3Z0</accession>
<dbReference type="InterPro" id="IPR012338">
    <property type="entry name" value="Beta-lactam/transpept-like"/>
</dbReference>
<reference evidence="2" key="1">
    <citation type="submission" date="2011-09" db="EMBL/GenBank/DDBJ databases">
        <title>The permanent draft genome of Mucilaginibacter paludis DSM 18603.</title>
        <authorList>
            <consortium name="US DOE Joint Genome Institute (JGI-PGF)"/>
            <person name="Lucas S."/>
            <person name="Han J."/>
            <person name="Lapidus A."/>
            <person name="Bruce D."/>
            <person name="Goodwin L."/>
            <person name="Pitluck S."/>
            <person name="Peters L."/>
            <person name="Kyrpides N."/>
            <person name="Mavromatis K."/>
            <person name="Ivanova N."/>
            <person name="Mikhailova N."/>
            <person name="Held B."/>
            <person name="Detter J.C."/>
            <person name="Tapia R."/>
            <person name="Han C."/>
            <person name="Land M."/>
            <person name="Hauser L."/>
            <person name="Markowitz V."/>
            <person name="Cheng J.-F."/>
            <person name="Hugenholtz P."/>
            <person name="Woyke T."/>
            <person name="Wu D."/>
            <person name="Tindall B."/>
            <person name="Brambilla E."/>
            <person name="Klenk H.-P."/>
            <person name="Eisen J.A."/>
        </authorList>
    </citation>
    <scope>NUCLEOTIDE SEQUENCE [LARGE SCALE GENOMIC DNA]</scope>
    <source>
        <strain evidence="2">DSM 18603</strain>
    </source>
</reference>
<dbReference type="HOGENOM" id="CLU_030169_3_2_10"/>
<evidence type="ECO:0000313" key="3">
    <source>
        <dbReference type="Proteomes" id="UP000002774"/>
    </source>
</evidence>
<dbReference type="EMBL" id="CM001403">
    <property type="protein sequence ID" value="EHQ30935.1"/>
    <property type="molecule type" value="Genomic_DNA"/>
</dbReference>
<feature type="domain" description="Beta-lactamase-related" evidence="1">
    <location>
        <begin position="56"/>
        <end position="320"/>
    </location>
</feature>
<sequence length="504" mass="56824">MTKKLLLYLILIFVCAEHVFSQSKNIRKNDEFSAFQIGEPEEEGFSSSKLSAIFPYVRNQQVNVHSLMIIRNDKIIFDAYFYPYANGLQHDIASCTKSITSLLIGIAIDKGFIRDENELVKNYFPKIKSYSKNFQTLTIKDLLTMTSGLDCGGDNEETLFSGLFKASDWSAYIFNIPSTNTPGKQFSYCSCNFYLLAEILYRTTKLSPEKFADKYLFKPMGIKNFYWTKNNKGVNYGWGDLALKPYDMAKIGRLLLNNGKWNGAQLISADYIRKATNIQIPFSGGKGYGYGFWVDNDHSFQAVGRGGQRIHVDRLYNAIVVATGGGYDWDEKGGLDELIGHSVQLAALNKNQPASDSLNVAIANASKMSRILPVESFANARKDLLFNRTLIFGKNSMNISTARIITSGYADTIFRITNSSGKVVNYPLGIGTKYRYFKDTPSNHVYAIRGYWKSQDDFVIDFNTLTKINDNKINFKLKDKAIQVTIKEGTQAINDTVRVHFDGN</sequence>
<evidence type="ECO:0000313" key="2">
    <source>
        <dbReference type="EMBL" id="EHQ30935.1"/>
    </source>
</evidence>
<dbReference type="PANTHER" id="PTHR43283">
    <property type="entry name" value="BETA-LACTAMASE-RELATED"/>
    <property type="match status" value="1"/>
</dbReference>
<dbReference type="PANTHER" id="PTHR43283:SF7">
    <property type="entry name" value="BETA-LACTAMASE-RELATED DOMAIN-CONTAINING PROTEIN"/>
    <property type="match status" value="1"/>
</dbReference>
<evidence type="ECO:0000259" key="1">
    <source>
        <dbReference type="Pfam" id="PF00144"/>
    </source>
</evidence>
<dbReference type="Gene3D" id="3.40.710.10">
    <property type="entry name" value="DD-peptidase/beta-lactamase superfamily"/>
    <property type="match status" value="1"/>
</dbReference>
<dbReference type="Proteomes" id="UP000002774">
    <property type="component" value="Chromosome"/>
</dbReference>
<dbReference type="InterPro" id="IPR050789">
    <property type="entry name" value="Diverse_Enzym_Activities"/>
</dbReference>
<dbReference type="STRING" id="714943.Mucpa_6886"/>
<dbReference type="AlphaFoldDB" id="H1Y3Z0"/>